<gene>
    <name evidence="1" type="ORF">NPIL_494061</name>
</gene>
<dbReference type="AlphaFoldDB" id="A0A8X6Q395"/>
<sequence length="101" mass="11552">MVIDTAFSPDDVVYIQHAISTTSTPTSEQIWKISLKNFLFVLNSAAISNILRLDILISLWEPFLNKRFFRKTSLVESSESKLVVFSEADILKHSYEVLCIQ</sequence>
<evidence type="ECO:0000313" key="2">
    <source>
        <dbReference type="Proteomes" id="UP000887013"/>
    </source>
</evidence>
<reference evidence="1" key="1">
    <citation type="submission" date="2020-08" db="EMBL/GenBank/DDBJ databases">
        <title>Multicomponent nature underlies the extraordinary mechanical properties of spider dragline silk.</title>
        <authorList>
            <person name="Kono N."/>
            <person name="Nakamura H."/>
            <person name="Mori M."/>
            <person name="Yoshida Y."/>
            <person name="Ohtoshi R."/>
            <person name="Malay A.D."/>
            <person name="Moran D.A.P."/>
            <person name="Tomita M."/>
            <person name="Numata K."/>
            <person name="Arakawa K."/>
        </authorList>
    </citation>
    <scope>NUCLEOTIDE SEQUENCE</scope>
</reference>
<dbReference type="Proteomes" id="UP000887013">
    <property type="component" value="Unassembled WGS sequence"/>
</dbReference>
<name>A0A8X6Q395_NEPPI</name>
<comment type="caution">
    <text evidence="1">The sequence shown here is derived from an EMBL/GenBank/DDBJ whole genome shotgun (WGS) entry which is preliminary data.</text>
</comment>
<dbReference type="EMBL" id="BMAW01027786">
    <property type="protein sequence ID" value="GFU04063.1"/>
    <property type="molecule type" value="Genomic_DNA"/>
</dbReference>
<keyword evidence="2" id="KW-1185">Reference proteome</keyword>
<protein>
    <submittedName>
        <fullName evidence="1">Uncharacterized protein</fullName>
    </submittedName>
</protein>
<proteinExistence type="predicted"/>
<evidence type="ECO:0000313" key="1">
    <source>
        <dbReference type="EMBL" id="GFU04063.1"/>
    </source>
</evidence>
<accession>A0A8X6Q395</accession>
<organism evidence="1 2">
    <name type="scientific">Nephila pilipes</name>
    <name type="common">Giant wood spider</name>
    <name type="synonym">Nephila maculata</name>
    <dbReference type="NCBI Taxonomy" id="299642"/>
    <lineage>
        <taxon>Eukaryota</taxon>
        <taxon>Metazoa</taxon>
        <taxon>Ecdysozoa</taxon>
        <taxon>Arthropoda</taxon>
        <taxon>Chelicerata</taxon>
        <taxon>Arachnida</taxon>
        <taxon>Araneae</taxon>
        <taxon>Araneomorphae</taxon>
        <taxon>Entelegynae</taxon>
        <taxon>Araneoidea</taxon>
        <taxon>Nephilidae</taxon>
        <taxon>Nephila</taxon>
    </lineage>
</organism>